<evidence type="ECO:0000313" key="2">
    <source>
        <dbReference type="EMBL" id="GBM07766.1"/>
    </source>
</evidence>
<keyword evidence="3" id="KW-1185">Reference proteome</keyword>
<protein>
    <submittedName>
        <fullName evidence="2">Uncharacterized protein</fullName>
    </submittedName>
</protein>
<gene>
    <name evidence="2" type="ORF">AVEN_137625_1</name>
</gene>
<comment type="caution">
    <text evidence="2">The sequence shown here is derived from an EMBL/GenBank/DDBJ whole genome shotgun (WGS) entry which is preliminary data.</text>
</comment>
<organism evidence="2 3">
    <name type="scientific">Araneus ventricosus</name>
    <name type="common">Orbweaver spider</name>
    <name type="synonym">Epeira ventricosa</name>
    <dbReference type="NCBI Taxonomy" id="182803"/>
    <lineage>
        <taxon>Eukaryota</taxon>
        <taxon>Metazoa</taxon>
        <taxon>Ecdysozoa</taxon>
        <taxon>Arthropoda</taxon>
        <taxon>Chelicerata</taxon>
        <taxon>Arachnida</taxon>
        <taxon>Araneae</taxon>
        <taxon>Araneomorphae</taxon>
        <taxon>Entelegynae</taxon>
        <taxon>Araneoidea</taxon>
        <taxon>Araneidae</taxon>
        <taxon>Araneus</taxon>
    </lineage>
</organism>
<evidence type="ECO:0000313" key="3">
    <source>
        <dbReference type="Proteomes" id="UP000499080"/>
    </source>
</evidence>
<accession>A0A4Y2CV08</accession>
<name>A0A4Y2CV08_ARAVE</name>
<reference evidence="2 3" key="1">
    <citation type="journal article" date="2019" name="Sci. Rep.">
        <title>Orb-weaving spider Araneus ventricosus genome elucidates the spidroin gene catalogue.</title>
        <authorList>
            <person name="Kono N."/>
            <person name="Nakamura H."/>
            <person name="Ohtoshi R."/>
            <person name="Moran D.A.P."/>
            <person name="Shinohara A."/>
            <person name="Yoshida Y."/>
            <person name="Fujiwara M."/>
            <person name="Mori M."/>
            <person name="Tomita M."/>
            <person name="Arakawa K."/>
        </authorList>
    </citation>
    <scope>NUCLEOTIDE SEQUENCE [LARGE SCALE GENOMIC DNA]</scope>
</reference>
<sequence>MSKRVFTCVSFGTSDSSFRGKSLQAPEMPPSTSSIKYPGPAQPSVKSRICNRFKEQKVLKYNFYYTFKSLCLSHRTLRMDLNQKIAVFWSRRKFRDKNLSFQ</sequence>
<dbReference type="Proteomes" id="UP000499080">
    <property type="component" value="Unassembled WGS sequence"/>
</dbReference>
<dbReference type="EMBL" id="BGPR01000246">
    <property type="protein sequence ID" value="GBM07766.1"/>
    <property type="molecule type" value="Genomic_DNA"/>
</dbReference>
<evidence type="ECO:0000256" key="1">
    <source>
        <dbReference type="SAM" id="MobiDB-lite"/>
    </source>
</evidence>
<proteinExistence type="predicted"/>
<dbReference type="AlphaFoldDB" id="A0A4Y2CV08"/>
<feature type="region of interest" description="Disordered" evidence="1">
    <location>
        <begin position="15"/>
        <end position="42"/>
    </location>
</feature>